<accession>X8JCD5</accession>
<gene>
    <name evidence="2" type="ORF">RSOL_391300</name>
</gene>
<dbReference type="InterPro" id="IPR036322">
    <property type="entry name" value="WD40_repeat_dom_sf"/>
</dbReference>
<protein>
    <submittedName>
        <fullName evidence="2">Uncharacterized protein</fullName>
    </submittedName>
</protein>
<evidence type="ECO:0000256" key="1">
    <source>
        <dbReference type="SAM" id="MobiDB-lite"/>
    </source>
</evidence>
<dbReference type="Proteomes" id="UP000030108">
    <property type="component" value="Unassembled WGS sequence"/>
</dbReference>
<evidence type="ECO:0000313" key="2">
    <source>
        <dbReference type="EMBL" id="EUC61294.1"/>
    </source>
</evidence>
<organism evidence="2 3">
    <name type="scientific">Rhizoctonia solani AG-3 Rhs1AP</name>
    <dbReference type="NCBI Taxonomy" id="1086054"/>
    <lineage>
        <taxon>Eukaryota</taxon>
        <taxon>Fungi</taxon>
        <taxon>Dikarya</taxon>
        <taxon>Basidiomycota</taxon>
        <taxon>Agaricomycotina</taxon>
        <taxon>Agaricomycetes</taxon>
        <taxon>Cantharellales</taxon>
        <taxon>Ceratobasidiaceae</taxon>
        <taxon>Rhizoctonia</taxon>
    </lineage>
</organism>
<comment type="caution">
    <text evidence="2">The sequence shown here is derived from an EMBL/GenBank/DDBJ whole genome shotgun (WGS) entry which is preliminary data.</text>
</comment>
<dbReference type="AlphaFoldDB" id="X8JCD5"/>
<sequence length="429" mass="47217">MSLSVPLISSFPTVWSYADSEMGVLTCMVASPGGKNQGTVSFEDQFFVKTAVWYTENHLIIGCSNGSLYYVCLSPSLKGFAVTMCSILKERLPHQIRALALNLEEQTLAVGYGTTVSLLKRLGESKETGTWDLTQRIPGSVYDKGGLVASLLYFPGPSDRLSLLVLYAECGFGIWKASGDFNMISANSETCRVGDASITSNADTLAISTLDQTLVTYPLVKAGPVLMGKREYVYPEQVSHYPVVPVGITETGLAFGGTTKGRVPVISMHEEKVQSLIQHGDENHIIRMISTLTDRIIIGSTNPSTNASVIKCYALCTNTVELSTFNQNAVNNFQIAVTEAMLGWRDVDCAWPTNNDGRNSRAEEEEEQDKGKNEDKAKKNEPTKGRFHITPRVMVRIMTGFYFRFTYTGVVRSRFCIPSYHACYNSAKC</sequence>
<proteinExistence type="predicted"/>
<dbReference type="SUPFAM" id="SSF50978">
    <property type="entry name" value="WD40 repeat-like"/>
    <property type="match status" value="1"/>
</dbReference>
<evidence type="ECO:0000313" key="3">
    <source>
        <dbReference type="Proteomes" id="UP000030108"/>
    </source>
</evidence>
<dbReference type="OrthoDB" id="3225945at2759"/>
<name>X8JCD5_9AGAM</name>
<dbReference type="EMBL" id="JATN01000319">
    <property type="protein sequence ID" value="EUC61294.1"/>
    <property type="molecule type" value="Genomic_DNA"/>
</dbReference>
<reference evidence="3" key="1">
    <citation type="journal article" date="2014" name="Genome Announc.">
        <title>Draft genome sequence of the plant-pathogenic soil fungus Rhizoctonia solani anastomosis group 3 strain Rhs1AP.</title>
        <authorList>
            <person name="Cubeta M.A."/>
            <person name="Thomas E."/>
            <person name="Dean R.A."/>
            <person name="Jabaji S."/>
            <person name="Neate S.M."/>
            <person name="Tavantzis S."/>
            <person name="Toda T."/>
            <person name="Vilgalys R."/>
            <person name="Bharathan N."/>
            <person name="Fedorova-Abrams N."/>
            <person name="Pakala S.B."/>
            <person name="Pakala S.M."/>
            <person name="Zafar N."/>
            <person name="Joardar V."/>
            <person name="Losada L."/>
            <person name="Nierman W.C."/>
        </authorList>
    </citation>
    <scope>NUCLEOTIDE SEQUENCE [LARGE SCALE GENOMIC DNA]</scope>
    <source>
        <strain evidence="3">AG-3</strain>
    </source>
</reference>
<feature type="region of interest" description="Disordered" evidence="1">
    <location>
        <begin position="354"/>
        <end position="385"/>
    </location>
</feature>
<feature type="compositionally biased region" description="Basic and acidic residues" evidence="1">
    <location>
        <begin position="369"/>
        <end position="384"/>
    </location>
</feature>